<reference evidence="9" key="1">
    <citation type="submission" date="2021-05" db="EMBL/GenBank/DDBJ databases">
        <title>Novel Bacillus species.</title>
        <authorList>
            <person name="Liu G."/>
        </authorList>
    </citation>
    <scope>NUCLEOTIDE SEQUENCE</scope>
    <source>
        <strain evidence="9">FJAT-49825</strain>
    </source>
</reference>
<dbReference type="PANTHER" id="PTHR23513:SF6">
    <property type="entry name" value="MAJOR FACILITATOR SUPERFAMILY ASSOCIATED DOMAIN-CONTAINING PROTEIN"/>
    <property type="match status" value="1"/>
</dbReference>
<accession>A0A942U7H5</accession>
<feature type="transmembrane region" description="Helical" evidence="7">
    <location>
        <begin position="180"/>
        <end position="198"/>
    </location>
</feature>
<dbReference type="InterPro" id="IPR011701">
    <property type="entry name" value="MFS"/>
</dbReference>
<feature type="transmembrane region" description="Helical" evidence="7">
    <location>
        <begin position="60"/>
        <end position="79"/>
    </location>
</feature>
<dbReference type="RefSeq" id="WP_213120691.1">
    <property type="nucleotide sequence ID" value="NZ_JAGYPF010000006.1"/>
</dbReference>
<evidence type="ECO:0000256" key="1">
    <source>
        <dbReference type="ARBA" id="ARBA00004651"/>
    </source>
</evidence>
<dbReference type="SUPFAM" id="SSF103473">
    <property type="entry name" value="MFS general substrate transporter"/>
    <property type="match status" value="1"/>
</dbReference>
<comment type="caution">
    <text evidence="9">The sequence shown here is derived from an EMBL/GenBank/DDBJ whole genome shotgun (WGS) entry which is preliminary data.</text>
</comment>
<dbReference type="Proteomes" id="UP000679749">
    <property type="component" value="Unassembled WGS sequence"/>
</dbReference>
<feature type="transmembrane region" description="Helical" evidence="7">
    <location>
        <begin position="290"/>
        <end position="312"/>
    </location>
</feature>
<feature type="transmembrane region" description="Helical" evidence="7">
    <location>
        <begin position="318"/>
        <end position="340"/>
    </location>
</feature>
<proteinExistence type="predicted"/>
<dbReference type="Pfam" id="PF07690">
    <property type="entry name" value="MFS_1"/>
    <property type="match status" value="1"/>
</dbReference>
<feature type="transmembrane region" description="Helical" evidence="7">
    <location>
        <begin position="153"/>
        <end position="174"/>
    </location>
</feature>
<evidence type="ECO:0000256" key="3">
    <source>
        <dbReference type="ARBA" id="ARBA00022475"/>
    </source>
</evidence>
<evidence type="ECO:0000256" key="2">
    <source>
        <dbReference type="ARBA" id="ARBA00022448"/>
    </source>
</evidence>
<evidence type="ECO:0000313" key="9">
    <source>
        <dbReference type="EMBL" id="MBS4216160.1"/>
    </source>
</evidence>
<evidence type="ECO:0000256" key="5">
    <source>
        <dbReference type="ARBA" id="ARBA00022989"/>
    </source>
</evidence>
<gene>
    <name evidence="9" type="ORF">KHA99_27430</name>
</gene>
<feature type="transmembrane region" description="Helical" evidence="7">
    <location>
        <begin position="352"/>
        <end position="372"/>
    </location>
</feature>
<protein>
    <submittedName>
        <fullName evidence="9">MFS transporter</fullName>
    </submittedName>
</protein>
<keyword evidence="5 7" id="KW-1133">Transmembrane helix</keyword>
<comment type="subcellular location">
    <subcellularLocation>
        <location evidence="1">Cell membrane</location>
        <topology evidence="1">Multi-pass membrane protein</topology>
    </subcellularLocation>
</comment>
<keyword evidence="4 7" id="KW-0812">Transmembrane</keyword>
<feature type="transmembrane region" description="Helical" evidence="7">
    <location>
        <begin position="111"/>
        <end position="132"/>
    </location>
</feature>
<feature type="transmembrane region" description="Helical" evidence="7">
    <location>
        <begin position="265"/>
        <end position="283"/>
    </location>
</feature>
<dbReference type="GO" id="GO:0005886">
    <property type="term" value="C:plasma membrane"/>
    <property type="evidence" value="ECO:0007669"/>
    <property type="project" value="UniProtKB-SubCell"/>
</dbReference>
<dbReference type="EMBL" id="JAGYPF010000006">
    <property type="protein sequence ID" value="MBS4216160.1"/>
    <property type="molecule type" value="Genomic_DNA"/>
</dbReference>
<feature type="transmembrane region" description="Helical" evidence="7">
    <location>
        <begin position="378"/>
        <end position="399"/>
    </location>
</feature>
<feature type="transmembrane region" description="Helical" evidence="7">
    <location>
        <begin position="229"/>
        <end position="253"/>
    </location>
</feature>
<dbReference type="InterPro" id="IPR036259">
    <property type="entry name" value="MFS_trans_sf"/>
</dbReference>
<dbReference type="CDD" id="cd06173">
    <property type="entry name" value="MFS_MefA_like"/>
    <property type="match status" value="1"/>
</dbReference>
<name>A0A942U7H5_9BACI</name>
<dbReference type="PANTHER" id="PTHR23513">
    <property type="entry name" value="INTEGRAL MEMBRANE EFFLUX PROTEIN-RELATED"/>
    <property type="match status" value="1"/>
</dbReference>
<keyword evidence="10" id="KW-1185">Reference proteome</keyword>
<dbReference type="PROSITE" id="PS50850">
    <property type="entry name" value="MFS"/>
    <property type="match status" value="1"/>
</dbReference>
<feature type="transmembrane region" description="Helical" evidence="7">
    <location>
        <begin position="86"/>
        <end position="105"/>
    </location>
</feature>
<dbReference type="Gene3D" id="1.20.1250.20">
    <property type="entry name" value="MFS general substrate transporter like domains"/>
    <property type="match status" value="1"/>
</dbReference>
<organism evidence="9 10">
    <name type="scientific">Neobacillus rhizophilus</name>
    <dbReference type="NCBI Taxonomy" id="2833579"/>
    <lineage>
        <taxon>Bacteria</taxon>
        <taxon>Bacillati</taxon>
        <taxon>Bacillota</taxon>
        <taxon>Bacilli</taxon>
        <taxon>Bacillales</taxon>
        <taxon>Bacillaceae</taxon>
        <taxon>Neobacillus</taxon>
    </lineage>
</organism>
<dbReference type="AlphaFoldDB" id="A0A942U7H5"/>
<evidence type="ECO:0000256" key="6">
    <source>
        <dbReference type="ARBA" id="ARBA00023136"/>
    </source>
</evidence>
<sequence>MSISSVKVNKKTMSIWRNQSFLILLSSTFLLSIANRIYELLLPLILLELTNSSVAVTTMRTSELLPNLLFGTFIGVFVDRLNKKKLALWSIGLQAGLLLCLAWMLKIETTLLAPYYLIGFLLMTFNYGYFNAQVGLVKMNIPPEYFNSANAKFSFIETFVSVMGPVISGLMLLLPFFYNGLLVTAFAYILCFVILFRLSHQSESRRQASSGFMADFIEGWNAFKTNKALWMMTMFIMVLNSTMVVVQTTVIIFAKIDLGLTSSKVAMVISAVGIGGMAGSLLSGKLRKSWGLGVLFGVSAILHTAAYLLMYISNNYHTLIIALFISGMATSFYTVCAYTFRLEQTSPELIGRISGITGTFFRVGMPVTVYLSGWVMNVWGAAPIFLAAGLVNLIVFLAYRKTFLWKLK</sequence>
<evidence type="ECO:0000256" key="7">
    <source>
        <dbReference type="SAM" id="Phobius"/>
    </source>
</evidence>
<evidence type="ECO:0000313" key="10">
    <source>
        <dbReference type="Proteomes" id="UP000679749"/>
    </source>
</evidence>
<evidence type="ECO:0000256" key="4">
    <source>
        <dbReference type="ARBA" id="ARBA00022692"/>
    </source>
</evidence>
<evidence type="ECO:0000259" key="8">
    <source>
        <dbReference type="PROSITE" id="PS50850"/>
    </source>
</evidence>
<dbReference type="GO" id="GO:0022857">
    <property type="term" value="F:transmembrane transporter activity"/>
    <property type="evidence" value="ECO:0007669"/>
    <property type="project" value="InterPro"/>
</dbReference>
<keyword evidence="6 7" id="KW-0472">Membrane</keyword>
<keyword evidence="3" id="KW-1003">Cell membrane</keyword>
<feature type="domain" description="Major facilitator superfamily (MFS) profile" evidence="8">
    <location>
        <begin position="226"/>
        <end position="408"/>
    </location>
</feature>
<dbReference type="InterPro" id="IPR020846">
    <property type="entry name" value="MFS_dom"/>
</dbReference>
<keyword evidence="2" id="KW-0813">Transport</keyword>